<keyword evidence="2" id="KW-0812">Transmembrane</keyword>
<evidence type="ECO:0000256" key="2">
    <source>
        <dbReference type="SAM" id="Phobius"/>
    </source>
</evidence>
<sequence length="216" mass="24578">MEAQQELTDKRGTMYFLLKRTLDISVSFILLVLLAPLFLIICLVLYIKDGKPVFFKQTRIGKHNDPFIIVKFRTMTASANDVSSGTFSAGWVRGVPNHFIFKSNMSTSVTRIGRHLRKYSLDELPQLINVLKGEMSLVGPRPEIPAITQYYNENQEKRLLMKPGITGYAQINGRANMNHGRKIAYDLYYIENCSFFLDLKIIARTIIQVIKANGAV</sequence>
<protein>
    <submittedName>
        <fullName evidence="4">Sugar transferase</fullName>
    </submittedName>
</protein>
<gene>
    <name evidence="4" type="ORF">ACFQ4A_03325</name>
</gene>
<name>A0ABW3ZRA1_9BACI</name>
<comment type="caution">
    <text evidence="4">The sequence shown here is derived from an EMBL/GenBank/DDBJ whole genome shotgun (WGS) entry which is preliminary data.</text>
</comment>
<evidence type="ECO:0000313" key="4">
    <source>
        <dbReference type="EMBL" id="MFD1360708.1"/>
    </source>
</evidence>
<dbReference type="EMBL" id="JBHTNH010000003">
    <property type="protein sequence ID" value="MFD1360708.1"/>
    <property type="molecule type" value="Genomic_DNA"/>
</dbReference>
<dbReference type="GO" id="GO:0016740">
    <property type="term" value="F:transferase activity"/>
    <property type="evidence" value="ECO:0007669"/>
    <property type="project" value="UniProtKB-KW"/>
</dbReference>
<keyword evidence="2" id="KW-1133">Transmembrane helix</keyword>
<keyword evidence="5" id="KW-1185">Reference proteome</keyword>
<evidence type="ECO:0000259" key="3">
    <source>
        <dbReference type="Pfam" id="PF02397"/>
    </source>
</evidence>
<dbReference type="PANTHER" id="PTHR30576">
    <property type="entry name" value="COLANIC BIOSYNTHESIS UDP-GLUCOSE LIPID CARRIER TRANSFERASE"/>
    <property type="match status" value="1"/>
</dbReference>
<dbReference type="Proteomes" id="UP001597178">
    <property type="component" value="Unassembled WGS sequence"/>
</dbReference>
<keyword evidence="4" id="KW-0808">Transferase</keyword>
<accession>A0ABW3ZRA1</accession>
<dbReference type="PANTHER" id="PTHR30576:SF0">
    <property type="entry name" value="UNDECAPRENYL-PHOSPHATE N-ACETYLGALACTOSAMINYL 1-PHOSPHATE TRANSFERASE-RELATED"/>
    <property type="match status" value="1"/>
</dbReference>
<organism evidence="4 5">
    <name type="scientific">Lentibacillus salinarum</name>
    <dbReference type="NCBI Taxonomy" id="446820"/>
    <lineage>
        <taxon>Bacteria</taxon>
        <taxon>Bacillati</taxon>
        <taxon>Bacillota</taxon>
        <taxon>Bacilli</taxon>
        <taxon>Bacillales</taxon>
        <taxon>Bacillaceae</taxon>
        <taxon>Lentibacillus</taxon>
    </lineage>
</organism>
<dbReference type="InterPro" id="IPR003362">
    <property type="entry name" value="Bact_transf"/>
</dbReference>
<evidence type="ECO:0000256" key="1">
    <source>
        <dbReference type="ARBA" id="ARBA00006464"/>
    </source>
</evidence>
<dbReference type="Pfam" id="PF02397">
    <property type="entry name" value="Bac_transf"/>
    <property type="match status" value="1"/>
</dbReference>
<feature type="transmembrane region" description="Helical" evidence="2">
    <location>
        <begin position="24"/>
        <end position="47"/>
    </location>
</feature>
<feature type="domain" description="Bacterial sugar transferase" evidence="3">
    <location>
        <begin position="19"/>
        <end position="211"/>
    </location>
</feature>
<evidence type="ECO:0000313" key="5">
    <source>
        <dbReference type="Proteomes" id="UP001597178"/>
    </source>
</evidence>
<dbReference type="RefSeq" id="WP_382397557.1">
    <property type="nucleotide sequence ID" value="NZ_JBHTNH010000003.1"/>
</dbReference>
<proteinExistence type="inferred from homology"/>
<comment type="similarity">
    <text evidence="1">Belongs to the bacterial sugar transferase family.</text>
</comment>
<reference evidence="5" key="1">
    <citation type="journal article" date="2019" name="Int. J. Syst. Evol. Microbiol.">
        <title>The Global Catalogue of Microorganisms (GCM) 10K type strain sequencing project: providing services to taxonomists for standard genome sequencing and annotation.</title>
        <authorList>
            <consortium name="The Broad Institute Genomics Platform"/>
            <consortium name="The Broad Institute Genome Sequencing Center for Infectious Disease"/>
            <person name="Wu L."/>
            <person name="Ma J."/>
        </authorList>
    </citation>
    <scope>NUCLEOTIDE SEQUENCE [LARGE SCALE GENOMIC DNA]</scope>
    <source>
        <strain evidence="5">CCUG 54822</strain>
    </source>
</reference>
<keyword evidence="2" id="KW-0472">Membrane</keyword>